<keyword evidence="3" id="KW-0472">Membrane</keyword>
<evidence type="ECO:0000256" key="1">
    <source>
        <dbReference type="ARBA" id="ARBA00004141"/>
    </source>
</evidence>
<feature type="region of interest" description="Disordered" evidence="4">
    <location>
        <begin position="87"/>
        <end position="118"/>
    </location>
</feature>
<dbReference type="EMBL" id="BQKI01000010">
    <property type="protein sequence ID" value="GJN03803.1"/>
    <property type="molecule type" value="Genomic_DNA"/>
</dbReference>
<evidence type="ECO:0000256" key="4">
    <source>
        <dbReference type="SAM" id="MobiDB-lite"/>
    </source>
</evidence>
<dbReference type="GO" id="GO:0016020">
    <property type="term" value="C:membrane"/>
    <property type="evidence" value="ECO:0007669"/>
    <property type="project" value="UniProtKB-SubCell"/>
</dbReference>
<dbReference type="Pfam" id="PF00153">
    <property type="entry name" value="Mito_carr"/>
    <property type="match status" value="1"/>
</dbReference>
<feature type="compositionally biased region" description="Low complexity" evidence="4">
    <location>
        <begin position="96"/>
        <end position="108"/>
    </location>
</feature>
<protein>
    <submittedName>
        <fullName evidence="5">Uncharacterized protein</fullName>
    </submittedName>
</protein>
<reference evidence="5" key="2">
    <citation type="submission" date="2021-12" db="EMBL/GenBank/DDBJ databases">
        <title>Resequencing data analysis of finger millet.</title>
        <authorList>
            <person name="Hatakeyama M."/>
            <person name="Aluri S."/>
            <person name="Balachadran M.T."/>
            <person name="Sivarajan S.R."/>
            <person name="Poveda L."/>
            <person name="Shimizu-Inatsugi R."/>
            <person name="Schlapbach R."/>
            <person name="Sreeman S.M."/>
            <person name="Shimizu K.K."/>
        </authorList>
    </citation>
    <scope>NUCLEOTIDE SEQUENCE</scope>
</reference>
<comment type="caution">
    <text evidence="5">The sequence shown here is derived from an EMBL/GenBank/DDBJ whole genome shotgun (WGS) entry which is preliminary data.</text>
</comment>
<evidence type="ECO:0000256" key="3">
    <source>
        <dbReference type="ARBA" id="ARBA00023136"/>
    </source>
</evidence>
<organism evidence="5 6">
    <name type="scientific">Eleusine coracana subsp. coracana</name>
    <dbReference type="NCBI Taxonomy" id="191504"/>
    <lineage>
        <taxon>Eukaryota</taxon>
        <taxon>Viridiplantae</taxon>
        <taxon>Streptophyta</taxon>
        <taxon>Embryophyta</taxon>
        <taxon>Tracheophyta</taxon>
        <taxon>Spermatophyta</taxon>
        <taxon>Magnoliopsida</taxon>
        <taxon>Liliopsida</taxon>
        <taxon>Poales</taxon>
        <taxon>Poaceae</taxon>
        <taxon>PACMAD clade</taxon>
        <taxon>Chloridoideae</taxon>
        <taxon>Cynodonteae</taxon>
        <taxon>Eleusininae</taxon>
        <taxon>Eleusine</taxon>
    </lineage>
</organism>
<evidence type="ECO:0000313" key="6">
    <source>
        <dbReference type="Proteomes" id="UP001054889"/>
    </source>
</evidence>
<dbReference type="InterPro" id="IPR023395">
    <property type="entry name" value="MCP_dom_sf"/>
</dbReference>
<comment type="subcellular location">
    <subcellularLocation>
        <location evidence="1">Membrane</location>
        <topology evidence="1">Multi-pass membrane protein</topology>
    </subcellularLocation>
</comment>
<feature type="region of interest" description="Disordered" evidence="4">
    <location>
        <begin position="46"/>
        <end position="75"/>
    </location>
</feature>
<dbReference type="SUPFAM" id="SSF103506">
    <property type="entry name" value="Mitochondrial carrier"/>
    <property type="match status" value="1"/>
</dbReference>
<proteinExistence type="predicted"/>
<name>A0AAV5D105_ELECO</name>
<accession>A0AAV5D105</accession>
<gene>
    <name evidence="5" type="primary">ga21283</name>
    <name evidence="5" type="ORF">PR202_ga21283</name>
</gene>
<dbReference type="Proteomes" id="UP001054889">
    <property type="component" value="Unassembled WGS sequence"/>
</dbReference>
<evidence type="ECO:0000256" key="2">
    <source>
        <dbReference type="ARBA" id="ARBA00022692"/>
    </source>
</evidence>
<dbReference type="AlphaFoldDB" id="A0AAV5D105"/>
<keyword evidence="2" id="KW-0812">Transmembrane</keyword>
<dbReference type="Gene3D" id="1.50.40.10">
    <property type="entry name" value="Mitochondrial carrier domain"/>
    <property type="match status" value="1"/>
</dbReference>
<evidence type="ECO:0000313" key="5">
    <source>
        <dbReference type="EMBL" id="GJN03803.1"/>
    </source>
</evidence>
<dbReference type="InterPro" id="IPR018108">
    <property type="entry name" value="MCP_transmembrane"/>
</dbReference>
<feature type="compositionally biased region" description="Pro residues" evidence="4">
    <location>
        <begin position="109"/>
        <end position="118"/>
    </location>
</feature>
<reference evidence="5" key="1">
    <citation type="journal article" date="2018" name="DNA Res.">
        <title>Multiple hybrid de novo genome assembly of finger millet, an orphan allotetraploid crop.</title>
        <authorList>
            <person name="Hatakeyama M."/>
            <person name="Aluri S."/>
            <person name="Balachadran M.T."/>
            <person name="Sivarajan S.R."/>
            <person name="Patrignani A."/>
            <person name="Gruter S."/>
            <person name="Poveda L."/>
            <person name="Shimizu-Inatsugi R."/>
            <person name="Baeten J."/>
            <person name="Francoijs K.J."/>
            <person name="Nataraja K.N."/>
            <person name="Reddy Y.A.N."/>
            <person name="Phadnis S."/>
            <person name="Ravikumar R.L."/>
            <person name="Schlapbach R."/>
            <person name="Sreeman S.M."/>
            <person name="Shimizu K.K."/>
        </authorList>
    </citation>
    <scope>NUCLEOTIDE SEQUENCE</scope>
</reference>
<keyword evidence="6" id="KW-1185">Reference proteome</keyword>
<sequence length="118" mass="12424">MGVKGFVEGGIASIVAGCSTHPLDLIKVRMQLQGESAAALRRRRRLRAQDRAGRGAHGALQGLHPHRHAPGTLHGRALRHARAGAQGLQGHGFLGPPTTTTMMTTTTSLPPPPSLPPR</sequence>